<keyword evidence="2" id="KW-1185">Reference proteome</keyword>
<dbReference type="EMBL" id="QNUK01000053">
    <property type="protein sequence ID" value="KAF5904724.1"/>
    <property type="molecule type" value="Genomic_DNA"/>
</dbReference>
<name>A0A8J4X7I6_CLAMG</name>
<evidence type="ECO:0000313" key="2">
    <source>
        <dbReference type="Proteomes" id="UP000727407"/>
    </source>
</evidence>
<sequence length="70" mass="7997">MAEIQNKCILCTGRNWLTFLYKCELNIPLNFVQSFYDSLSCLTSVDCHVKGLILASQRQTNIPLARSFPE</sequence>
<proteinExistence type="predicted"/>
<keyword evidence="1" id="KW-0804">Transcription</keyword>
<accession>A0A8J4X7I6</accession>
<dbReference type="GO" id="GO:0000428">
    <property type="term" value="C:DNA-directed RNA polymerase complex"/>
    <property type="evidence" value="ECO:0007669"/>
    <property type="project" value="UniProtKB-KW"/>
</dbReference>
<feature type="non-terminal residue" evidence="1">
    <location>
        <position position="70"/>
    </location>
</feature>
<protein>
    <submittedName>
        <fullName evidence="1">DNA-directed RNA polymerase, mitochondrial</fullName>
    </submittedName>
</protein>
<dbReference type="Proteomes" id="UP000727407">
    <property type="component" value="Unassembled WGS sequence"/>
</dbReference>
<gene>
    <name evidence="1" type="primary">rimO</name>
    <name evidence="1" type="ORF">DAT39_005543</name>
</gene>
<dbReference type="AlphaFoldDB" id="A0A8J4X7I6"/>
<organism evidence="1 2">
    <name type="scientific">Clarias magur</name>
    <name type="common">Asian catfish</name>
    <name type="synonym">Macropteronotus magur</name>
    <dbReference type="NCBI Taxonomy" id="1594786"/>
    <lineage>
        <taxon>Eukaryota</taxon>
        <taxon>Metazoa</taxon>
        <taxon>Chordata</taxon>
        <taxon>Craniata</taxon>
        <taxon>Vertebrata</taxon>
        <taxon>Euteleostomi</taxon>
        <taxon>Actinopterygii</taxon>
        <taxon>Neopterygii</taxon>
        <taxon>Teleostei</taxon>
        <taxon>Ostariophysi</taxon>
        <taxon>Siluriformes</taxon>
        <taxon>Clariidae</taxon>
        <taxon>Clarias</taxon>
    </lineage>
</organism>
<keyword evidence="1" id="KW-0240">DNA-directed RNA polymerase</keyword>
<evidence type="ECO:0000313" key="1">
    <source>
        <dbReference type="EMBL" id="KAF5904724.1"/>
    </source>
</evidence>
<comment type="caution">
    <text evidence="1">The sequence shown here is derived from an EMBL/GenBank/DDBJ whole genome shotgun (WGS) entry which is preliminary data.</text>
</comment>
<reference evidence="1" key="1">
    <citation type="submission" date="2020-07" db="EMBL/GenBank/DDBJ databases">
        <title>Clarias magur genome sequencing, assembly and annotation.</title>
        <authorList>
            <person name="Kushwaha B."/>
            <person name="Kumar R."/>
            <person name="Das P."/>
            <person name="Joshi C.G."/>
            <person name="Kumar D."/>
            <person name="Nagpure N.S."/>
            <person name="Pandey M."/>
            <person name="Agarwal S."/>
            <person name="Srivastava S."/>
            <person name="Singh M."/>
            <person name="Sahoo L."/>
            <person name="Jayasankar P."/>
            <person name="Meher P.K."/>
            <person name="Koringa P.G."/>
            <person name="Iquebal M.A."/>
            <person name="Das S.P."/>
            <person name="Bit A."/>
            <person name="Patnaik S."/>
            <person name="Patel N."/>
            <person name="Shah T.M."/>
            <person name="Hinsu A."/>
            <person name="Jena J.K."/>
        </authorList>
    </citation>
    <scope>NUCLEOTIDE SEQUENCE</scope>
    <source>
        <strain evidence="1">CIFAMagur01</strain>
        <tissue evidence="1">Testis</tissue>
    </source>
</reference>